<dbReference type="EMBL" id="CAFBQF010000001">
    <property type="protein sequence ID" value="CAB5043811.1"/>
    <property type="molecule type" value="Genomic_DNA"/>
</dbReference>
<evidence type="ECO:0000313" key="6">
    <source>
        <dbReference type="EMBL" id="CAB5043811.1"/>
    </source>
</evidence>
<dbReference type="AlphaFoldDB" id="A0A6J6VVU5"/>
<dbReference type="Gene3D" id="1.20.120.450">
    <property type="entry name" value="dinb family like domain"/>
    <property type="match status" value="1"/>
</dbReference>
<dbReference type="InterPro" id="IPR024775">
    <property type="entry name" value="DinB-like"/>
</dbReference>
<dbReference type="Pfam" id="PF12867">
    <property type="entry name" value="DinB_2"/>
    <property type="match status" value="1"/>
</dbReference>
<evidence type="ECO:0000313" key="2">
    <source>
        <dbReference type="EMBL" id="CAB4716110.1"/>
    </source>
</evidence>
<proteinExistence type="predicted"/>
<sequence>MTYEIAESYRQATLAFSDVAVSLSTLDLDKKSGEDPWTPRMVIHHVTDSETNSYLRLRRLVAEPGTLIQGYDEGIWAHDSTLAYATLDIEESLAIFRAVRASSYSLIQRLTEEDLKNEGTHSEYGKYTVSQWLTNYLAHPLDHLAQINSILK</sequence>
<dbReference type="EMBL" id="CAFBMD010000002">
    <property type="protein sequence ID" value="CAB4887801.1"/>
    <property type="molecule type" value="Genomic_DNA"/>
</dbReference>
<evidence type="ECO:0000313" key="5">
    <source>
        <dbReference type="EMBL" id="CAB5032982.1"/>
    </source>
</evidence>
<evidence type="ECO:0000259" key="1">
    <source>
        <dbReference type="Pfam" id="PF12867"/>
    </source>
</evidence>
<gene>
    <name evidence="2" type="ORF">UFOPK2593_01416</name>
    <name evidence="3" type="ORF">UFOPK2894_00887</name>
    <name evidence="4" type="ORF">UFOPK3492_00068</name>
    <name evidence="5" type="ORF">UFOPK4234_00027</name>
    <name evidence="6" type="ORF">UFOPK4295_00028</name>
</gene>
<name>A0A6J6VVU5_9ZZZZ</name>
<dbReference type="EMBL" id="CAEZXW010000133">
    <property type="protein sequence ID" value="CAB4716110.1"/>
    <property type="molecule type" value="Genomic_DNA"/>
</dbReference>
<dbReference type="SUPFAM" id="SSF109854">
    <property type="entry name" value="DinB/YfiT-like putative metalloenzymes"/>
    <property type="match status" value="1"/>
</dbReference>
<evidence type="ECO:0000313" key="4">
    <source>
        <dbReference type="EMBL" id="CAB4887801.1"/>
    </source>
</evidence>
<protein>
    <submittedName>
        <fullName evidence="3">Unannotated protein</fullName>
    </submittedName>
</protein>
<dbReference type="EMBL" id="CAFBQA010000001">
    <property type="protein sequence ID" value="CAB5032982.1"/>
    <property type="molecule type" value="Genomic_DNA"/>
</dbReference>
<evidence type="ECO:0000313" key="3">
    <source>
        <dbReference type="EMBL" id="CAB4776320.1"/>
    </source>
</evidence>
<accession>A0A6J6VVU5</accession>
<reference evidence="3" key="1">
    <citation type="submission" date="2020-05" db="EMBL/GenBank/DDBJ databases">
        <authorList>
            <person name="Chiriac C."/>
            <person name="Salcher M."/>
            <person name="Ghai R."/>
            <person name="Kavagutti S V."/>
        </authorList>
    </citation>
    <scope>NUCLEOTIDE SEQUENCE</scope>
</reference>
<feature type="domain" description="DinB-like" evidence="1">
    <location>
        <begin position="14"/>
        <end position="147"/>
    </location>
</feature>
<organism evidence="3">
    <name type="scientific">freshwater metagenome</name>
    <dbReference type="NCBI Taxonomy" id="449393"/>
    <lineage>
        <taxon>unclassified sequences</taxon>
        <taxon>metagenomes</taxon>
        <taxon>ecological metagenomes</taxon>
    </lineage>
</organism>
<dbReference type="InterPro" id="IPR034660">
    <property type="entry name" value="DinB/YfiT-like"/>
</dbReference>
<dbReference type="EMBL" id="CAEZZQ010000048">
    <property type="protein sequence ID" value="CAB4776320.1"/>
    <property type="molecule type" value="Genomic_DNA"/>
</dbReference>